<keyword evidence="3" id="KW-0483">Metalloprotease inhibitor</keyword>
<sequence>MSSRLTRAAMIAVGITVMGAAMASSLVLPTAQSLAGQWQVADGQQQCRVEFLVSEQQGTNGYELRDREQCLKNLFAAEVVGWRPAPDGIALLQADGSTWVFFSREGEVYTGAGVTLKAL</sequence>
<dbReference type="Proteomes" id="UP000216021">
    <property type="component" value="Unassembled WGS sequence"/>
</dbReference>
<keyword evidence="5 8" id="KW-0732">Signal</keyword>
<evidence type="ECO:0000313" key="11">
    <source>
        <dbReference type="Proteomes" id="UP000216021"/>
    </source>
</evidence>
<evidence type="ECO:0000259" key="9">
    <source>
        <dbReference type="Pfam" id="PF02974"/>
    </source>
</evidence>
<dbReference type="AlphaFoldDB" id="A0A1S8CFU0"/>
<feature type="signal peptide" evidence="8">
    <location>
        <begin position="1"/>
        <end position="23"/>
    </location>
</feature>
<dbReference type="Gene3D" id="2.40.128.10">
    <property type="match status" value="1"/>
</dbReference>
<dbReference type="Pfam" id="PF02974">
    <property type="entry name" value="Inh"/>
    <property type="match status" value="1"/>
</dbReference>
<evidence type="ECO:0000256" key="1">
    <source>
        <dbReference type="ARBA" id="ARBA00004418"/>
    </source>
</evidence>
<organism evidence="10 11">
    <name type="scientific">Serratia oryzae</name>
    <dbReference type="NCBI Taxonomy" id="2034155"/>
    <lineage>
        <taxon>Bacteria</taxon>
        <taxon>Pseudomonadati</taxon>
        <taxon>Pseudomonadota</taxon>
        <taxon>Gammaproteobacteria</taxon>
        <taxon>Enterobacterales</taxon>
        <taxon>Yersiniaceae</taxon>
        <taxon>Serratia</taxon>
    </lineage>
</organism>
<dbReference type="STRING" id="2034155.BMI79_17855"/>
<keyword evidence="7" id="KW-0481">Metalloenzyme inhibitor</keyword>
<evidence type="ECO:0000256" key="5">
    <source>
        <dbReference type="ARBA" id="ARBA00022729"/>
    </source>
</evidence>
<comment type="subcellular location">
    <subcellularLocation>
        <location evidence="1">Periplasm</location>
    </subcellularLocation>
</comment>
<comment type="similarity">
    <text evidence="2">Belongs to the protease inhibitor I38 family.</text>
</comment>
<dbReference type="InterPro" id="IPR022815">
    <property type="entry name" value="Inh"/>
</dbReference>
<evidence type="ECO:0000256" key="2">
    <source>
        <dbReference type="ARBA" id="ARBA00006813"/>
    </source>
</evidence>
<feature type="chain" id="PRO_5012390817" evidence="8">
    <location>
        <begin position="24"/>
        <end position="119"/>
    </location>
</feature>
<dbReference type="GO" id="GO:0008191">
    <property type="term" value="F:metalloendopeptidase inhibitor activity"/>
    <property type="evidence" value="ECO:0007669"/>
    <property type="project" value="InterPro"/>
</dbReference>
<protein>
    <submittedName>
        <fullName evidence="10">Alkaline proteinase inhibitor</fullName>
    </submittedName>
</protein>
<dbReference type="GO" id="GO:0042597">
    <property type="term" value="C:periplasmic space"/>
    <property type="evidence" value="ECO:0007669"/>
    <property type="project" value="UniProtKB-SubCell"/>
</dbReference>
<evidence type="ECO:0000313" key="10">
    <source>
        <dbReference type="EMBL" id="OMQ20612.1"/>
    </source>
</evidence>
<keyword evidence="11" id="KW-1185">Reference proteome</keyword>
<keyword evidence="4" id="KW-0646">Protease inhibitor</keyword>
<proteinExistence type="inferred from homology"/>
<dbReference type="InterPro" id="IPR021140">
    <property type="entry name" value="Inh/Omp19"/>
</dbReference>
<reference evidence="10 11" key="1">
    <citation type="submission" date="2016-11" db="EMBL/GenBank/DDBJ databases">
        <title>Rahnella oryzae sp. nov., isolated from rice root.</title>
        <authorList>
            <person name="Zhang X.-X."/>
            <person name="Zhang J."/>
        </authorList>
    </citation>
    <scope>NUCLEOTIDE SEQUENCE [LARGE SCALE GENOMIC DNA]</scope>
    <source>
        <strain evidence="10 11">J11-6</strain>
    </source>
</reference>
<accession>A0A1S8CFU0</accession>
<evidence type="ECO:0000256" key="7">
    <source>
        <dbReference type="ARBA" id="ARBA00023215"/>
    </source>
</evidence>
<evidence type="ECO:0000256" key="3">
    <source>
        <dbReference type="ARBA" id="ARBA00022608"/>
    </source>
</evidence>
<gene>
    <name evidence="10" type="ORF">BMI79_17855</name>
</gene>
<evidence type="ECO:0000256" key="4">
    <source>
        <dbReference type="ARBA" id="ARBA00022690"/>
    </source>
</evidence>
<dbReference type="PRINTS" id="PR01274">
    <property type="entry name" value="MPTASEINHBTR"/>
</dbReference>
<evidence type="ECO:0000256" key="6">
    <source>
        <dbReference type="ARBA" id="ARBA00022764"/>
    </source>
</evidence>
<keyword evidence="6" id="KW-0574">Periplasm</keyword>
<dbReference type="OrthoDB" id="6996810at2"/>
<evidence type="ECO:0000256" key="8">
    <source>
        <dbReference type="SAM" id="SignalP"/>
    </source>
</evidence>
<name>A0A1S8CFU0_9GAMM</name>
<dbReference type="SUPFAM" id="SSF50882">
    <property type="entry name" value="beta-Barrel protease inhibitors"/>
    <property type="match status" value="1"/>
</dbReference>
<dbReference type="InterPro" id="IPR016085">
    <property type="entry name" value="Protease_inh_B-barrel_dom"/>
</dbReference>
<dbReference type="EMBL" id="MOXD01000011">
    <property type="protein sequence ID" value="OMQ20612.1"/>
    <property type="molecule type" value="Genomic_DNA"/>
</dbReference>
<comment type="caution">
    <text evidence="10">The sequence shown here is derived from an EMBL/GenBank/DDBJ whole genome shotgun (WGS) entry which is preliminary data.</text>
</comment>
<feature type="domain" description="Alkaline proteinase inhibitor/ Outer membrane lipoprotein Omp19" evidence="9">
    <location>
        <begin position="29"/>
        <end position="110"/>
    </location>
</feature>
<dbReference type="RefSeq" id="WP_076943550.1">
    <property type="nucleotide sequence ID" value="NZ_MOXD01000011.1"/>
</dbReference>